<feature type="compositionally biased region" description="Basic residues" evidence="1">
    <location>
        <begin position="1"/>
        <end position="15"/>
    </location>
</feature>
<gene>
    <name evidence="2" type="ORF">FKW44_023621</name>
</gene>
<dbReference type="Proteomes" id="UP000595437">
    <property type="component" value="Chromosome 18"/>
</dbReference>
<reference evidence="3" key="1">
    <citation type="submission" date="2021-01" db="EMBL/GenBank/DDBJ databases">
        <title>Caligus Genome Assembly.</title>
        <authorList>
            <person name="Gallardo-Escarate C."/>
        </authorList>
    </citation>
    <scope>NUCLEOTIDE SEQUENCE [LARGE SCALE GENOMIC DNA]</scope>
</reference>
<accession>A0A7T8GQ39</accession>
<proteinExistence type="predicted"/>
<evidence type="ECO:0000256" key="1">
    <source>
        <dbReference type="SAM" id="MobiDB-lite"/>
    </source>
</evidence>
<dbReference type="AlphaFoldDB" id="A0A7T8GQ39"/>
<keyword evidence="3" id="KW-1185">Reference proteome</keyword>
<organism evidence="2 3">
    <name type="scientific">Caligus rogercresseyi</name>
    <name type="common">Sea louse</name>
    <dbReference type="NCBI Taxonomy" id="217165"/>
    <lineage>
        <taxon>Eukaryota</taxon>
        <taxon>Metazoa</taxon>
        <taxon>Ecdysozoa</taxon>
        <taxon>Arthropoda</taxon>
        <taxon>Crustacea</taxon>
        <taxon>Multicrustacea</taxon>
        <taxon>Hexanauplia</taxon>
        <taxon>Copepoda</taxon>
        <taxon>Siphonostomatoida</taxon>
        <taxon>Caligidae</taxon>
        <taxon>Caligus</taxon>
    </lineage>
</organism>
<feature type="non-terminal residue" evidence="2">
    <location>
        <position position="1"/>
    </location>
</feature>
<sequence>PRVKKKKKSGKKRKSGAISGTPGVNVASGQEGGTNEEEEEEAAPPKEIGPTMPKKLKSVESNGNKANGSLDVASTLPIHQQITSSSPISCLYEYCKKGK</sequence>
<name>A0A7T8GQ39_CALRO</name>
<protein>
    <submittedName>
        <fullName evidence="2">Doublestranded RNAbinding protein Staufen -like protein 2like</fullName>
    </submittedName>
</protein>
<evidence type="ECO:0000313" key="2">
    <source>
        <dbReference type="EMBL" id="QQP35406.1"/>
    </source>
</evidence>
<evidence type="ECO:0000313" key="3">
    <source>
        <dbReference type="Proteomes" id="UP000595437"/>
    </source>
</evidence>
<feature type="region of interest" description="Disordered" evidence="1">
    <location>
        <begin position="1"/>
        <end position="68"/>
    </location>
</feature>
<dbReference type="EMBL" id="CP045907">
    <property type="protein sequence ID" value="QQP35406.1"/>
    <property type="molecule type" value="Genomic_DNA"/>
</dbReference>